<dbReference type="Gene3D" id="2.40.50.140">
    <property type="entry name" value="Nucleic acid-binding proteins"/>
    <property type="match status" value="1"/>
</dbReference>
<comment type="function">
    <text evidence="6">One of the primary rRNA binding proteins, it binds specifically to the 5'-end of 16S ribosomal RNA.</text>
</comment>
<proteinExistence type="inferred from homology"/>
<dbReference type="NCBIfam" id="NF004123">
    <property type="entry name" value="PRK05610.1"/>
    <property type="match status" value="1"/>
</dbReference>
<name>A0A0H4T4J9_9BACT</name>
<reference evidence="8" key="1">
    <citation type="journal article" date="2015" name="ISME J.">
        <title>Aquifer environment selects for microbial species cohorts in sediment and groundwater.</title>
        <authorList>
            <person name="Hug L.A."/>
            <person name="Thomas B.C."/>
            <person name="Brown C.T."/>
            <person name="Frischkorn K.R."/>
            <person name="Williams K.H."/>
            <person name="Tringe S.G."/>
            <person name="Banfield J.F."/>
        </authorList>
    </citation>
    <scope>NUCLEOTIDE SEQUENCE</scope>
</reference>
<dbReference type="InterPro" id="IPR019984">
    <property type="entry name" value="Ribosomal_uS17_bact/chlr"/>
</dbReference>
<dbReference type="GO" id="GO:0019843">
    <property type="term" value="F:rRNA binding"/>
    <property type="evidence" value="ECO:0007669"/>
    <property type="project" value="UniProtKB-UniRule"/>
</dbReference>
<evidence type="ECO:0000256" key="7">
    <source>
        <dbReference type="RuleBase" id="RU003872"/>
    </source>
</evidence>
<organism evidence="8">
    <name type="scientific">uncultured Microgenomates bacterium Rifle_16ft_4_minimus_22956</name>
    <dbReference type="NCBI Taxonomy" id="1665109"/>
    <lineage>
        <taxon>Bacteria</taxon>
        <taxon>Candidatus Microgenomatota</taxon>
        <taxon>environmental samples</taxon>
    </lineage>
</organism>
<dbReference type="EMBL" id="KT006974">
    <property type="protein sequence ID" value="AKQ01665.1"/>
    <property type="molecule type" value="Genomic_DNA"/>
</dbReference>
<dbReference type="AlphaFoldDB" id="A0A0H4T4J9"/>
<dbReference type="HAMAP" id="MF_01345_B">
    <property type="entry name" value="Ribosomal_uS17_B"/>
    <property type="match status" value="1"/>
</dbReference>
<comment type="similarity">
    <text evidence="1 6 7">Belongs to the universal ribosomal protein uS17 family.</text>
</comment>
<dbReference type="CDD" id="cd00364">
    <property type="entry name" value="Ribosomal_uS17"/>
    <property type="match status" value="1"/>
</dbReference>
<evidence type="ECO:0000313" key="8">
    <source>
        <dbReference type="EMBL" id="AKQ01665.1"/>
    </source>
</evidence>
<dbReference type="Pfam" id="PF00366">
    <property type="entry name" value="Ribosomal_S17"/>
    <property type="match status" value="1"/>
</dbReference>
<keyword evidence="5 6" id="KW-0687">Ribonucleoprotein</keyword>
<protein>
    <recommendedName>
        <fullName evidence="6">Small ribosomal subunit protein uS17</fullName>
    </recommendedName>
</protein>
<dbReference type="InterPro" id="IPR000266">
    <property type="entry name" value="Ribosomal_uS17"/>
</dbReference>
<dbReference type="PRINTS" id="PR00973">
    <property type="entry name" value="RIBOSOMALS17"/>
</dbReference>
<gene>
    <name evidence="6" type="primary">rpsQ</name>
</gene>
<evidence type="ECO:0000256" key="4">
    <source>
        <dbReference type="ARBA" id="ARBA00022980"/>
    </source>
</evidence>
<evidence type="ECO:0000256" key="3">
    <source>
        <dbReference type="ARBA" id="ARBA00022884"/>
    </source>
</evidence>
<dbReference type="GO" id="GO:0022627">
    <property type="term" value="C:cytosolic small ribosomal subunit"/>
    <property type="evidence" value="ECO:0007669"/>
    <property type="project" value="UniProtKB-UniRule"/>
</dbReference>
<evidence type="ECO:0000256" key="6">
    <source>
        <dbReference type="HAMAP-Rule" id="MF_01345"/>
    </source>
</evidence>
<evidence type="ECO:0000256" key="5">
    <source>
        <dbReference type="ARBA" id="ARBA00023274"/>
    </source>
</evidence>
<sequence>MNKLTGKVVSTKMNKTIIVEVKRQVTHPVYRKILIRTKRYKVHNEDKKVNVGDSVRIRQVRPVSKEKHYLLVEIL</sequence>
<dbReference type="NCBIfam" id="TIGR03635">
    <property type="entry name" value="uS17_bact"/>
    <property type="match status" value="1"/>
</dbReference>
<accession>A0A0H4T4J9</accession>
<dbReference type="GO" id="GO:0006412">
    <property type="term" value="P:translation"/>
    <property type="evidence" value="ECO:0007669"/>
    <property type="project" value="UniProtKB-UniRule"/>
</dbReference>
<keyword evidence="4 6" id="KW-0689">Ribosomal protein</keyword>
<dbReference type="GO" id="GO:0003735">
    <property type="term" value="F:structural constituent of ribosome"/>
    <property type="evidence" value="ECO:0007669"/>
    <property type="project" value="UniProtKB-UniRule"/>
</dbReference>
<dbReference type="PROSITE" id="PS00056">
    <property type="entry name" value="RIBOSOMAL_S17"/>
    <property type="match status" value="1"/>
</dbReference>
<evidence type="ECO:0000256" key="1">
    <source>
        <dbReference type="ARBA" id="ARBA00010254"/>
    </source>
</evidence>
<dbReference type="InterPro" id="IPR019979">
    <property type="entry name" value="Ribosomal_uS17_CS"/>
</dbReference>
<comment type="subunit">
    <text evidence="6">Part of the 30S ribosomal subunit.</text>
</comment>
<keyword evidence="2 6" id="KW-0699">rRNA-binding</keyword>
<dbReference type="PANTHER" id="PTHR10744">
    <property type="entry name" value="40S RIBOSOMAL PROTEIN S11 FAMILY MEMBER"/>
    <property type="match status" value="1"/>
</dbReference>
<dbReference type="SUPFAM" id="SSF50249">
    <property type="entry name" value="Nucleic acid-binding proteins"/>
    <property type="match status" value="1"/>
</dbReference>
<keyword evidence="3 6" id="KW-0694">RNA-binding</keyword>
<dbReference type="InterPro" id="IPR012340">
    <property type="entry name" value="NA-bd_OB-fold"/>
</dbReference>
<evidence type="ECO:0000256" key="2">
    <source>
        <dbReference type="ARBA" id="ARBA00022730"/>
    </source>
</evidence>
<dbReference type="PANTHER" id="PTHR10744:SF1">
    <property type="entry name" value="SMALL RIBOSOMAL SUBUNIT PROTEIN US17M"/>
    <property type="match status" value="1"/>
</dbReference>